<dbReference type="EMBL" id="VCEA01006698">
    <property type="protein sequence ID" value="KAB0337879.1"/>
    <property type="molecule type" value="Genomic_DNA"/>
</dbReference>
<dbReference type="EMBL" id="VCEA01006697">
    <property type="protein sequence ID" value="KAB0337880.1"/>
    <property type="molecule type" value="Genomic_DNA"/>
</dbReference>
<name>A0A5N3UMI3_MUNMU</name>
<evidence type="ECO:0000313" key="3">
    <source>
        <dbReference type="EMBL" id="KAB0337881.1"/>
    </source>
</evidence>
<evidence type="ECO:0000313" key="5">
    <source>
        <dbReference type="Proteomes" id="UP000326458"/>
    </source>
</evidence>
<evidence type="ECO:0000313" key="4">
    <source>
        <dbReference type="EMBL" id="KAB0337882.1"/>
    </source>
</evidence>
<reference evidence="4 5" key="1">
    <citation type="submission" date="2019-06" db="EMBL/GenBank/DDBJ databases">
        <title>Discovery of a novel chromosome fission-fusion reversal in muntjac.</title>
        <authorList>
            <person name="Mudd A.B."/>
            <person name="Bredeson J.V."/>
            <person name="Baum R."/>
            <person name="Hockemeyer D."/>
            <person name="Rokhsar D.S."/>
        </authorList>
    </citation>
    <scope>NUCLEOTIDE SEQUENCE [LARGE SCALE GENOMIC DNA]</scope>
    <source>
        <strain evidence="4">UTSW_UCB_Mm</strain>
        <tissue evidence="4">Fibroblast cell line</tissue>
    </source>
</reference>
<dbReference type="AlphaFoldDB" id="A0A5N3UMI3"/>
<organism evidence="4 5">
    <name type="scientific">Muntiacus muntjak</name>
    <name type="common">Barking deer</name>
    <name type="synonym">Indian muntjac</name>
    <dbReference type="NCBI Taxonomy" id="9888"/>
    <lineage>
        <taxon>Eukaryota</taxon>
        <taxon>Metazoa</taxon>
        <taxon>Chordata</taxon>
        <taxon>Craniata</taxon>
        <taxon>Vertebrata</taxon>
        <taxon>Euteleostomi</taxon>
        <taxon>Mammalia</taxon>
        <taxon>Eutheria</taxon>
        <taxon>Laurasiatheria</taxon>
        <taxon>Artiodactyla</taxon>
        <taxon>Ruminantia</taxon>
        <taxon>Pecora</taxon>
        <taxon>Cervidae</taxon>
        <taxon>Muntiacinae</taxon>
        <taxon>Muntiacus</taxon>
    </lineage>
</organism>
<dbReference type="EMBL" id="VCEA01006694">
    <property type="protein sequence ID" value="KAB0337882.1"/>
    <property type="molecule type" value="Genomic_DNA"/>
</dbReference>
<proteinExistence type="predicted"/>
<evidence type="ECO:0000313" key="1">
    <source>
        <dbReference type="EMBL" id="KAB0337879.1"/>
    </source>
</evidence>
<dbReference type="Proteomes" id="UP000326458">
    <property type="component" value="Unassembled WGS sequence"/>
</dbReference>
<dbReference type="EMBL" id="VCEA01006695">
    <property type="protein sequence ID" value="KAB0337881.1"/>
    <property type="molecule type" value="Genomic_DNA"/>
</dbReference>
<protein>
    <submittedName>
        <fullName evidence="4">Uncharacterized protein</fullName>
    </submittedName>
</protein>
<sequence>MKTSQQSNRNIEAKCGILRPESTTFSEDNNSDSNIEDVVETFPKPSPWFEGICQPAFPSPEPVPKLLKSVAGLGPTKVSGSVCNSSFPVLVHIPFP</sequence>
<keyword evidence="5" id="KW-1185">Reference proteome</keyword>
<gene>
    <name evidence="4" type="ORF">FD754_024937</name>
    <name evidence="3" type="ORF">FD754_024938</name>
    <name evidence="2" type="ORF">FD754_024939</name>
    <name evidence="1" type="ORF">FD754_024940</name>
</gene>
<comment type="caution">
    <text evidence="4">The sequence shown here is derived from an EMBL/GenBank/DDBJ whole genome shotgun (WGS) entry which is preliminary data.</text>
</comment>
<accession>A0A5N3UMI3</accession>
<evidence type="ECO:0000313" key="2">
    <source>
        <dbReference type="EMBL" id="KAB0337880.1"/>
    </source>
</evidence>